<dbReference type="RefSeq" id="XP_020065801.1">
    <property type="nucleotide sequence ID" value="XM_020209533.1"/>
</dbReference>
<dbReference type="InterPro" id="IPR050606">
    <property type="entry name" value="Calponin-like"/>
</dbReference>
<dbReference type="AlphaFoldDB" id="A0A1E4SMC5"/>
<reference evidence="3" key="1">
    <citation type="submission" date="2016-05" db="EMBL/GenBank/DDBJ databases">
        <title>Comparative genomics of biotechnologically important yeasts.</title>
        <authorList>
            <consortium name="DOE Joint Genome Institute"/>
            <person name="Riley R."/>
            <person name="Haridas S."/>
            <person name="Wolfe K.H."/>
            <person name="Lopes M.R."/>
            <person name="Hittinger C.T."/>
            <person name="Goker M."/>
            <person name="Salamov A."/>
            <person name="Wisecaver J."/>
            <person name="Long T.M."/>
            <person name="Aerts A.L."/>
            <person name="Barry K."/>
            <person name="Choi C."/>
            <person name="Clum A."/>
            <person name="Coughlan A.Y."/>
            <person name="Deshpande S."/>
            <person name="Douglass A.P."/>
            <person name="Hanson S.J."/>
            <person name="Klenk H.-P."/>
            <person name="Labutti K."/>
            <person name="Lapidus A."/>
            <person name="Lindquist E."/>
            <person name="Lipzen A."/>
            <person name="Meier-Kolthoff J.P."/>
            <person name="Ohm R.A."/>
            <person name="Otillar R.P."/>
            <person name="Pangilinan J."/>
            <person name="Peng Y."/>
            <person name="Rokas A."/>
            <person name="Rosa C.A."/>
            <person name="Scheuner C."/>
            <person name="Sibirny A.A."/>
            <person name="Slot J.C."/>
            <person name="Stielow J.B."/>
            <person name="Sun H."/>
            <person name="Kurtzman C.P."/>
            <person name="Blackwell M."/>
            <person name="Grigoriev I.V."/>
            <person name="Jeffries T.W."/>
        </authorList>
    </citation>
    <scope>NUCLEOTIDE SEQUENCE [LARGE SCALE GENOMIC DNA]</scope>
    <source>
        <strain evidence="3">NRRL Y-17324</strain>
    </source>
</reference>
<organism evidence="2 3">
    <name type="scientific">Suhomyces tanzawaensis NRRL Y-17324</name>
    <dbReference type="NCBI Taxonomy" id="984487"/>
    <lineage>
        <taxon>Eukaryota</taxon>
        <taxon>Fungi</taxon>
        <taxon>Dikarya</taxon>
        <taxon>Ascomycota</taxon>
        <taxon>Saccharomycotina</taxon>
        <taxon>Pichiomycetes</taxon>
        <taxon>Debaryomycetaceae</taxon>
        <taxon>Suhomyces</taxon>
    </lineage>
</organism>
<dbReference type="PROSITE" id="PS50021">
    <property type="entry name" value="CH"/>
    <property type="match status" value="1"/>
</dbReference>
<evidence type="ECO:0000313" key="3">
    <source>
        <dbReference type="Proteomes" id="UP000094285"/>
    </source>
</evidence>
<dbReference type="PANTHER" id="PTHR47385:SF14">
    <property type="entry name" value="TRANSGELIN"/>
    <property type="match status" value="1"/>
</dbReference>
<gene>
    <name evidence="2" type="ORF">CANTADRAFT_47999</name>
</gene>
<evidence type="ECO:0000313" key="2">
    <source>
        <dbReference type="EMBL" id="ODV80679.1"/>
    </source>
</evidence>
<dbReference type="InterPro" id="IPR003096">
    <property type="entry name" value="SM22_calponin"/>
</dbReference>
<name>A0A1E4SMC5_9ASCO</name>
<dbReference type="GO" id="GO:0051015">
    <property type="term" value="F:actin filament binding"/>
    <property type="evidence" value="ECO:0007669"/>
    <property type="project" value="EnsemblFungi"/>
</dbReference>
<dbReference type="SMART" id="SM00033">
    <property type="entry name" value="CH"/>
    <property type="match status" value="1"/>
</dbReference>
<feature type="domain" description="Calponin-homology (CH)" evidence="1">
    <location>
        <begin position="29"/>
        <end position="149"/>
    </location>
</feature>
<dbReference type="PANTHER" id="PTHR47385">
    <property type="entry name" value="CALPONIN"/>
    <property type="match status" value="1"/>
</dbReference>
<evidence type="ECO:0000259" key="1">
    <source>
        <dbReference type="PROSITE" id="PS50021"/>
    </source>
</evidence>
<dbReference type="InterPro" id="IPR036872">
    <property type="entry name" value="CH_dom_sf"/>
</dbReference>
<dbReference type="GeneID" id="30983669"/>
<dbReference type="Gene3D" id="1.10.418.10">
    <property type="entry name" value="Calponin-like domain"/>
    <property type="match status" value="1"/>
</dbReference>
<dbReference type="InterPro" id="IPR001715">
    <property type="entry name" value="CH_dom"/>
</dbReference>
<dbReference type="GO" id="GO:0030479">
    <property type="term" value="C:actin cortical patch"/>
    <property type="evidence" value="ECO:0007669"/>
    <property type="project" value="EnsemblFungi"/>
</dbReference>
<dbReference type="GO" id="GO:0030674">
    <property type="term" value="F:protein-macromolecule adaptor activity"/>
    <property type="evidence" value="ECO:0007669"/>
    <property type="project" value="EnsemblFungi"/>
</dbReference>
<sequence>MQPQTTKYDQNASTNLDQDVNSSRLVKYAQNQTEIKEYLYAILSKEHPRLFEKYGPDFLAIDLAELLKDGEILCKLGSLLPASKVPNNPSTKFRSSKMPFVQMENISFFLSTCELVGLPHDEIFQTVDLYEAKDPYQVVITLMSFSRLANKIDASKFPHVVGARAARVKPNVPSKPFRLRTK</sequence>
<dbReference type="EMBL" id="KV453910">
    <property type="protein sequence ID" value="ODV80679.1"/>
    <property type="molecule type" value="Genomic_DNA"/>
</dbReference>
<proteinExistence type="predicted"/>
<dbReference type="Proteomes" id="UP000094285">
    <property type="component" value="Unassembled WGS sequence"/>
</dbReference>
<dbReference type="PRINTS" id="PR00888">
    <property type="entry name" value="SM22CALPONIN"/>
</dbReference>
<dbReference type="SUPFAM" id="SSF47576">
    <property type="entry name" value="Calponin-homology domain, CH-domain"/>
    <property type="match status" value="1"/>
</dbReference>
<dbReference type="OrthoDB" id="21595at2759"/>
<dbReference type="GO" id="GO:0007015">
    <property type="term" value="P:actin filament organization"/>
    <property type="evidence" value="ECO:0007669"/>
    <property type="project" value="EnsemblFungi"/>
</dbReference>
<accession>A0A1E4SMC5</accession>
<dbReference type="STRING" id="984487.A0A1E4SMC5"/>
<keyword evidence="3" id="KW-1185">Reference proteome</keyword>
<protein>
    <recommendedName>
        <fullName evidence="1">Calponin-homology (CH) domain-containing protein</fullName>
    </recommendedName>
</protein>
<dbReference type="Pfam" id="PF00307">
    <property type="entry name" value="CH"/>
    <property type="match status" value="1"/>
</dbReference>